<evidence type="ECO:0000256" key="4">
    <source>
        <dbReference type="ARBA" id="ARBA00022692"/>
    </source>
</evidence>
<keyword evidence="2" id="KW-0328">Glycosyltransferase</keyword>
<comment type="subcellular location">
    <subcellularLocation>
        <location evidence="1">Membrane</location>
        <topology evidence="1">Single-pass membrane protein</topology>
    </subcellularLocation>
</comment>
<dbReference type="Pfam" id="PF23452">
    <property type="entry name" value="HPAT"/>
    <property type="match status" value="1"/>
</dbReference>
<evidence type="ECO:0000259" key="8">
    <source>
        <dbReference type="Pfam" id="PF23452"/>
    </source>
</evidence>
<accession>A0AB34J257</accession>
<evidence type="ECO:0000256" key="5">
    <source>
        <dbReference type="ARBA" id="ARBA00022989"/>
    </source>
</evidence>
<dbReference type="Proteomes" id="UP001515480">
    <property type="component" value="Unassembled WGS sequence"/>
</dbReference>
<dbReference type="PANTHER" id="PTHR31485:SF4">
    <property type="entry name" value="HYDROXYPROLINE O-ARABINOSYLTRANSFERASE RDN1"/>
    <property type="match status" value="1"/>
</dbReference>
<organism evidence="9 10">
    <name type="scientific">Prymnesium parvum</name>
    <name type="common">Toxic golden alga</name>
    <dbReference type="NCBI Taxonomy" id="97485"/>
    <lineage>
        <taxon>Eukaryota</taxon>
        <taxon>Haptista</taxon>
        <taxon>Haptophyta</taxon>
        <taxon>Prymnesiophyceae</taxon>
        <taxon>Prymnesiales</taxon>
        <taxon>Prymnesiaceae</taxon>
        <taxon>Prymnesium</taxon>
    </lineage>
</organism>
<keyword evidence="6" id="KW-0472">Membrane</keyword>
<dbReference type="GO" id="GO:0016757">
    <property type="term" value="F:glycosyltransferase activity"/>
    <property type="evidence" value="ECO:0007669"/>
    <property type="project" value="UniProtKB-KW"/>
</dbReference>
<dbReference type="EMBL" id="JBGBPQ010000015">
    <property type="protein sequence ID" value="KAL1510779.1"/>
    <property type="molecule type" value="Genomic_DNA"/>
</dbReference>
<dbReference type="PANTHER" id="PTHR31485">
    <property type="entry name" value="PEPTIDYL SERINE ALPHA-GALACTOSYLTRANSFERASE"/>
    <property type="match status" value="1"/>
</dbReference>
<proteinExistence type="predicted"/>
<evidence type="ECO:0000256" key="2">
    <source>
        <dbReference type="ARBA" id="ARBA00022676"/>
    </source>
</evidence>
<keyword evidence="10" id="KW-1185">Reference proteome</keyword>
<dbReference type="AlphaFoldDB" id="A0AB34J257"/>
<reference evidence="9 10" key="1">
    <citation type="journal article" date="2024" name="Science">
        <title>Giant polyketide synthase enzymes in the biosynthesis of giant marine polyether toxins.</title>
        <authorList>
            <person name="Fallon T.R."/>
            <person name="Shende V.V."/>
            <person name="Wierzbicki I.H."/>
            <person name="Pendleton A.L."/>
            <person name="Watervoot N.F."/>
            <person name="Auber R.P."/>
            <person name="Gonzalez D.J."/>
            <person name="Wisecaver J.H."/>
            <person name="Moore B.S."/>
        </authorList>
    </citation>
    <scope>NUCLEOTIDE SEQUENCE [LARGE SCALE GENOMIC DNA]</scope>
    <source>
        <strain evidence="9 10">12B1</strain>
    </source>
</reference>
<comment type="caution">
    <text evidence="9">The sequence shown here is derived from an EMBL/GenBank/DDBJ whole genome shotgun (WGS) entry which is preliminary data.</text>
</comment>
<dbReference type="GO" id="GO:0016020">
    <property type="term" value="C:membrane"/>
    <property type="evidence" value="ECO:0007669"/>
    <property type="project" value="UniProtKB-SubCell"/>
</dbReference>
<keyword evidence="4" id="KW-0812">Transmembrane</keyword>
<dbReference type="InterPro" id="IPR044845">
    <property type="entry name" value="HPAT/SRGT1-like"/>
</dbReference>
<keyword evidence="3" id="KW-0808">Transferase</keyword>
<feature type="domain" description="Hydroxyproline O-arabinosyltransferase-like" evidence="8">
    <location>
        <begin position="153"/>
        <end position="455"/>
    </location>
</feature>
<name>A0AB34J257_PRYPA</name>
<evidence type="ECO:0000313" key="10">
    <source>
        <dbReference type="Proteomes" id="UP001515480"/>
    </source>
</evidence>
<keyword evidence="5" id="KW-1133">Transmembrane helix</keyword>
<evidence type="ECO:0000256" key="3">
    <source>
        <dbReference type="ARBA" id="ARBA00022679"/>
    </source>
</evidence>
<sequence length="573" mass="62364">MASPRRLAAALVYCAALFGWHLLCSKVYPIPASERQPPHHESRPTRAAALRDDNSLHSAAVADSLRSAAVADSLRSAAVADSLHSAAVADSLRASAVADSLRSAAVADSLRASAGEHSLRASAVETNAPPSVATPRPRTSGASRTCPTRRPIHCLLTAQATVYQQWQARIMYFHWKKQARLDGECTEMTGFTRLVASKDGAPDGLEGEMPSVFVKQLTPEELSKLGHFGVLNRPYSVVQFIAGGHLDSIPENFVYIAETDHVFMKPLQNLAKEDVPVAFGFGYMHCGPNHQEIITKHSPGTSWSDVQNVGPSPVIISKSQLRAVAIPWNNLSLSLKRDRKADNRFGWVLEMWGYSIAAASLKIKHLVIPQFQIEGGAGIRAPKDRYIFHYTYGIEYSLSGKSQTGQIGEWSLDKRHYGTSYPPRNLQPPPDAASDGAKWLLQAFNEASEGIASWPDTKALGTVGWRRVAGSGIRGSEIGRKLLGTSWLWAGVPGLKFFEDGKLKTPWGEGVWGVLPSNADYRDDGFCQPGCAFVDFSGALHNTRFNFSTQPPTFTTFRIGDGESITGKQVPDS</sequence>
<evidence type="ECO:0000313" key="9">
    <source>
        <dbReference type="EMBL" id="KAL1510779.1"/>
    </source>
</evidence>
<protein>
    <recommendedName>
        <fullName evidence="8">Hydroxyproline O-arabinosyltransferase-like domain-containing protein</fullName>
    </recommendedName>
</protein>
<evidence type="ECO:0000256" key="1">
    <source>
        <dbReference type="ARBA" id="ARBA00004167"/>
    </source>
</evidence>
<gene>
    <name evidence="9" type="ORF">AB1Y20_007065</name>
</gene>
<dbReference type="InterPro" id="IPR056508">
    <property type="entry name" value="HPAT-like"/>
</dbReference>
<evidence type="ECO:0000256" key="6">
    <source>
        <dbReference type="ARBA" id="ARBA00023136"/>
    </source>
</evidence>
<evidence type="ECO:0000256" key="7">
    <source>
        <dbReference type="SAM" id="MobiDB-lite"/>
    </source>
</evidence>
<feature type="region of interest" description="Disordered" evidence="7">
    <location>
        <begin position="117"/>
        <end position="146"/>
    </location>
</feature>